<comment type="caution">
    <text evidence="3">The sequence shown here is derived from an EMBL/GenBank/DDBJ whole genome shotgun (WGS) entry which is preliminary data.</text>
</comment>
<dbReference type="Proteomes" id="UP000580474">
    <property type="component" value="Unassembled WGS sequence"/>
</dbReference>
<keyword evidence="1" id="KW-0812">Transmembrane</keyword>
<feature type="transmembrane region" description="Helical" evidence="1">
    <location>
        <begin position="297"/>
        <end position="317"/>
    </location>
</feature>
<feature type="transmembrane region" description="Helical" evidence="1">
    <location>
        <begin position="173"/>
        <end position="189"/>
    </location>
</feature>
<feature type="transmembrane region" description="Helical" evidence="1">
    <location>
        <begin position="233"/>
        <end position="251"/>
    </location>
</feature>
<dbReference type="Pfam" id="PF01757">
    <property type="entry name" value="Acyl_transf_3"/>
    <property type="match status" value="1"/>
</dbReference>
<protein>
    <submittedName>
        <fullName evidence="3">Peptidoglycan/LPS O-acetylase OafA/YrhL</fullName>
    </submittedName>
</protein>
<feature type="transmembrane region" description="Helical" evidence="1">
    <location>
        <begin position="57"/>
        <end position="79"/>
    </location>
</feature>
<sequence>MPEGTAAPARARSGTGSNRKISWDVVRAGCVGLVMLYHATFLSVYLHPELIPRNFAFPYQVGASLLLVISAYFACVTIGRGTLLRYWWGRIARLLPPFLAAVVVIFLGVRLLPIEGWFAPTGGDLVSNLLMLWNWRPSEYLYIDGSHWTVPLQLMGFSAAAMLYASRYGHGRRILVVLWAAVLIPAAQWPLRVTQPPEWYRTVVDGIGMHRWHLFVVGVAIWLWSTKRIGTPHFALMLSFCMLGQALHNYAETPEGLVADWGSTAAVCVGMIVVALTARGPDWNRVIPQWTRRPIQWFAGISYGVFLMHQTLGYVVSRLLQDLGVGPTLQTAAFLVNGVLLGWALTKLVERPAHRMLMNTYDRFIARRAA</sequence>
<organism evidence="3 4">
    <name type="scientific">Saccharopolyspora gloriosae</name>
    <dbReference type="NCBI Taxonomy" id="455344"/>
    <lineage>
        <taxon>Bacteria</taxon>
        <taxon>Bacillati</taxon>
        <taxon>Actinomycetota</taxon>
        <taxon>Actinomycetes</taxon>
        <taxon>Pseudonocardiales</taxon>
        <taxon>Pseudonocardiaceae</taxon>
        <taxon>Saccharopolyspora</taxon>
    </lineage>
</organism>
<name>A0A840NKH1_9PSEU</name>
<feature type="transmembrane region" description="Helical" evidence="1">
    <location>
        <begin position="329"/>
        <end position="349"/>
    </location>
</feature>
<feature type="transmembrane region" description="Helical" evidence="1">
    <location>
        <begin position="25"/>
        <end position="45"/>
    </location>
</feature>
<dbReference type="AlphaFoldDB" id="A0A840NKH1"/>
<keyword evidence="1" id="KW-1133">Transmembrane helix</keyword>
<dbReference type="RefSeq" id="WP_343071493.1">
    <property type="nucleotide sequence ID" value="NZ_JACHIV010000001.1"/>
</dbReference>
<feature type="transmembrane region" description="Helical" evidence="1">
    <location>
        <begin position="209"/>
        <end position="226"/>
    </location>
</feature>
<reference evidence="3 4" key="1">
    <citation type="submission" date="2020-08" db="EMBL/GenBank/DDBJ databases">
        <title>Sequencing the genomes of 1000 actinobacteria strains.</title>
        <authorList>
            <person name="Klenk H.-P."/>
        </authorList>
    </citation>
    <scope>NUCLEOTIDE SEQUENCE [LARGE SCALE GENOMIC DNA]</scope>
    <source>
        <strain evidence="3 4">DSM 45582</strain>
    </source>
</reference>
<dbReference type="GO" id="GO:0016747">
    <property type="term" value="F:acyltransferase activity, transferring groups other than amino-acyl groups"/>
    <property type="evidence" value="ECO:0007669"/>
    <property type="project" value="InterPro"/>
</dbReference>
<dbReference type="InterPro" id="IPR002656">
    <property type="entry name" value="Acyl_transf_3_dom"/>
</dbReference>
<proteinExistence type="predicted"/>
<gene>
    <name evidence="3" type="ORF">BJ969_003896</name>
</gene>
<feature type="transmembrane region" description="Helical" evidence="1">
    <location>
        <begin position="91"/>
        <end position="112"/>
    </location>
</feature>
<feature type="transmembrane region" description="Helical" evidence="1">
    <location>
        <begin position="257"/>
        <end position="276"/>
    </location>
</feature>
<feature type="domain" description="Acyltransferase 3" evidence="2">
    <location>
        <begin position="22"/>
        <end position="346"/>
    </location>
</feature>
<evidence type="ECO:0000313" key="3">
    <source>
        <dbReference type="EMBL" id="MBB5070808.1"/>
    </source>
</evidence>
<keyword evidence="1" id="KW-0472">Membrane</keyword>
<keyword evidence="4" id="KW-1185">Reference proteome</keyword>
<feature type="transmembrane region" description="Helical" evidence="1">
    <location>
        <begin position="148"/>
        <end position="166"/>
    </location>
</feature>
<dbReference type="EMBL" id="JACHIV010000001">
    <property type="protein sequence ID" value="MBB5070808.1"/>
    <property type="molecule type" value="Genomic_DNA"/>
</dbReference>
<evidence type="ECO:0000259" key="2">
    <source>
        <dbReference type="Pfam" id="PF01757"/>
    </source>
</evidence>
<accession>A0A840NKH1</accession>
<evidence type="ECO:0000256" key="1">
    <source>
        <dbReference type="SAM" id="Phobius"/>
    </source>
</evidence>
<evidence type="ECO:0000313" key="4">
    <source>
        <dbReference type="Proteomes" id="UP000580474"/>
    </source>
</evidence>